<gene>
    <name evidence="2" type="ORF">RSSM_02411</name>
</gene>
<feature type="signal peptide" evidence="1">
    <location>
        <begin position="1"/>
        <end position="23"/>
    </location>
</feature>
<organism evidence="2 3">
    <name type="scientific">Rhodopirellula sallentina SM41</name>
    <dbReference type="NCBI Taxonomy" id="1263870"/>
    <lineage>
        <taxon>Bacteria</taxon>
        <taxon>Pseudomonadati</taxon>
        <taxon>Planctomycetota</taxon>
        <taxon>Planctomycetia</taxon>
        <taxon>Pirellulales</taxon>
        <taxon>Pirellulaceae</taxon>
        <taxon>Rhodopirellula</taxon>
    </lineage>
</organism>
<comment type="caution">
    <text evidence="2">The sequence shown here is derived from an EMBL/GenBank/DDBJ whole genome shotgun (WGS) entry which is preliminary data.</text>
</comment>
<evidence type="ECO:0000313" key="3">
    <source>
        <dbReference type="Proteomes" id="UP000011885"/>
    </source>
</evidence>
<proteinExistence type="predicted"/>
<dbReference type="PATRIC" id="fig|1263870.3.peg.2565"/>
<name>M5U3Y4_9BACT</name>
<dbReference type="Proteomes" id="UP000011885">
    <property type="component" value="Unassembled WGS sequence"/>
</dbReference>
<evidence type="ECO:0000256" key="1">
    <source>
        <dbReference type="SAM" id="SignalP"/>
    </source>
</evidence>
<dbReference type="AlphaFoldDB" id="M5U3Y4"/>
<keyword evidence="3" id="KW-1185">Reference proteome</keyword>
<reference evidence="2 3" key="1">
    <citation type="journal article" date="2013" name="Mar. Genomics">
        <title>Expression of sulfatases in Rhodopirellula baltica and the diversity of sulfatases in the genus Rhodopirellula.</title>
        <authorList>
            <person name="Wegner C.E."/>
            <person name="Richter-Heitmann T."/>
            <person name="Klindworth A."/>
            <person name="Klockow C."/>
            <person name="Richter M."/>
            <person name="Achstetter T."/>
            <person name="Glockner F.O."/>
            <person name="Harder J."/>
        </authorList>
    </citation>
    <scope>NUCLEOTIDE SEQUENCE [LARGE SCALE GENOMIC DNA]</scope>
    <source>
        <strain evidence="2 3">SM41</strain>
    </source>
</reference>
<keyword evidence="1" id="KW-0732">Signal</keyword>
<evidence type="ECO:0000313" key="2">
    <source>
        <dbReference type="EMBL" id="EMI56162.1"/>
    </source>
</evidence>
<accession>M5U3Y4</accession>
<sequence length="155" mass="17407">MQNWLLCLTVHALMLLSMGSALHGQVPGTVYDEEGKLAYVANDPAYRAYASLTGRADDPNRVHTDLFAPILSTDDDLLFAGGMRKRSPFGDVVNVNEPFVMNPSCGCPDRSTNHRRDCLMAGCCCRDRRCQTRARRSGRSIQGWMRQGRSWRRVL</sequence>
<dbReference type="EMBL" id="ANOH01000168">
    <property type="protein sequence ID" value="EMI56162.1"/>
    <property type="molecule type" value="Genomic_DNA"/>
</dbReference>
<protein>
    <submittedName>
        <fullName evidence="2">Secreted protein</fullName>
    </submittedName>
</protein>
<feature type="chain" id="PRO_5004072882" evidence="1">
    <location>
        <begin position="24"/>
        <end position="155"/>
    </location>
</feature>